<dbReference type="RefSeq" id="XP_040802430.1">
    <property type="nucleotide sequence ID" value="XM_040950659.1"/>
</dbReference>
<keyword evidence="1" id="KW-0812">Transmembrane</keyword>
<keyword evidence="3" id="KW-1185">Reference proteome</keyword>
<evidence type="ECO:0000313" key="2">
    <source>
        <dbReference type="EMBL" id="RAK78420.1"/>
    </source>
</evidence>
<dbReference type="GeneID" id="63867994"/>
<evidence type="ECO:0000313" key="3">
    <source>
        <dbReference type="Proteomes" id="UP000249789"/>
    </source>
</evidence>
<keyword evidence="1" id="KW-1133">Transmembrane helix</keyword>
<organism evidence="2 3">
    <name type="scientific">Aspergillus fijiensis CBS 313.89</name>
    <dbReference type="NCBI Taxonomy" id="1448319"/>
    <lineage>
        <taxon>Eukaryota</taxon>
        <taxon>Fungi</taxon>
        <taxon>Dikarya</taxon>
        <taxon>Ascomycota</taxon>
        <taxon>Pezizomycotina</taxon>
        <taxon>Eurotiomycetes</taxon>
        <taxon>Eurotiomycetidae</taxon>
        <taxon>Eurotiales</taxon>
        <taxon>Aspergillaceae</taxon>
        <taxon>Aspergillus</taxon>
    </lineage>
</organism>
<accession>A0A8G1VZ46</accession>
<gene>
    <name evidence="2" type="ORF">BO72DRAFT_73546</name>
</gene>
<feature type="transmembrane region" description="Helical" evidence="1">
    <location>
        <begin position="101"/>
        <end position="117"/>
    </location>
</feature>
<name>A0A8G1VZ46_9EURO</name>
<reference evidence="2 3" key="1">
    <citation type="submission" date="2018-02" db="EMBL/GenBank/DDBJ databases">
        <title>The genomes of Aspergillus section Nigri reveals drivers in fungal speciation.</title>
        <authorList>
            <consortium name="DOE Joint Genome Institute"/>
            <person name="Vesth T.C."/>
            <person name="Nybo J."/>
            <person name="Theobald S."/>
            <person name="Brandl J."/>
            <person name="Frisvad J.C."/>
            <person name="Nielsen K.F."/>
            <person name="Lyhne E.K."/>
            <person name="Kogle M.E."/>
            <person name="Kuo A."/>
            <person name="Riley R."/>
            <person name="Clum A."/>
            <person name="Nolan M."/>
            <person name="Lipzen A."/>
            <person name="Salamov A."/>
            <person name="Henrissat B."/>
            <person name="Wiebenga A."/>
            <person name="De vries R.P."/>
            <person name="Grigoriev I.V."/>
            <person name="Mortensen U.H."/>
            <person name="Andersen M.R."/>
            <person name="Baker S.E."/>
        </authorList>
    </citation>
    <scope>NUCLEOTIDE SEQUENCE [LARGE SCALE GENOMIC DNA]</scope>
    <source>
        <strain evidence="2 3">CBS 313.89</strain>
    </source>
</reference>
<dbReference type="EMBL" id="KZ824637">
    <property type="protein sequence ID" value="RAK78420.1"/>
    <property type="molecule type" value="Genomic_DNA"/>
</dbReference>
<keyword evidence="1" id="KW-0472">Membrane</keyword>
<dbReference type="Proteomes" id="UP000249789">
    <property type="component" value="Unassembled WGS sequence"/>
</dbReference>
<evidence type="ECO:0000256" key="1">
    <source>
        <dbReference type="SAM" id="Phobius"/>
    </source>
</evidence>
<dbReference type="AlphaFoldDB" id="A0A8G1VZ46"/>
<protein>
    <submittedName>
        <fullName evidence="2">Uncharacterized protein</fullName>
    </submittedName>
</protein>
<sequence>MACPMAVSDRSPVQFSMRQSRKDRAVGHPCIFTAAQFGRLPVHCQRVTLGLPLPRGAKRTLLGLLGLVWRPPYSSSCYDYVSFAVHRDIGEAAAEVFPSPLLRFFFPFFFLFLHIILHSPMQRKVR</sequence>
<dbReference type="VEuPathDB" id="FungiDB:BO72DRAFT_73546"/>
<proteinExistence type="predicted"/>